<keyword evidence="5 7" id="KW-0472">Membrane</keyword>
<reference evidence="8 9" key="1">
    <citation type="submission" date="2018-05" db="EMBL/GenBank/DDBJ databases">
        <title>Integrated omic analyses show evidence that a Ca. Accumulibacter phosphatis strain performs denitrification under micro-aerobic conditions.</title>
        <authorList>
            <person name="Camejo P.Y."/>
            <person name="Katherine M.D."/>
            <person name="Daniel N.R."/>
        </authorList>
    </citation>
    <scope>NUCLEOTIDE SEQUENCE [LARGE SCALE GENOMIC DNA]</scope>
    <source>
        <strain evidence="8">UW-LDO-IC</strain>
    </source>
</reference>
<feature type="transmembrane region" description="Helical" evidence="7">
    <location>
        <begin position="391"/>
        <end position="410"/>
    </location>
</feature>
<dbReference type="Proteomes" id="UP000253831">
    <property type="component" value="Unassembled WGS sequence"/>
</dbReference>
<feature type="transmembrane region" description="Helical" evidence="7">
    <location>
        <begin position="239"/>
        <end position="261"/>
    </location>
</feature>
<dbReference type="PIRSF" id="PIRSF006060">
    <property type="entry name" value="AA_transporter"/>
    <property type="match status" value="1"/>
</dbReference>
<dbReference type="Gene3D" id="1.20.1740.10">
    <property type="entry name" value="Amino acid/polyamine transporter I"/>
    <property type="match status" value="1"/>
</dbReference>
<evidence type="ECO:0000256" key="5">
    <source>
        <dbReference type="ARBA" id="ARBA00023136"/>
    </source>
</evidence>
<keyword evidence="2" id="KW-1003">Cell membrane</keyword>
<feature type="transmembrane region" description="Helical" evidence="7">
    <location>
        <begin position="177"/>
        <end position="196"/>
    </location>
</feature>
<evidence type="ECO:0000256" key="4">
    <source>
        <dbReference type="ARBA" id="ARBA00022989"/>
    </source>
</evidence>
<gene>
    <name evidence="8" type="ORF">DVS81_14565</name>
</gene>
<dbReference type="Pfam" id="PF13520">
    <property type="entry name" value="AA_permease_2"/>
    <property type="match status" value="1"/>
</dbReference>
<feature type="transmembrane region" description="Helical" evidence="7">
    <location>
        <begin position="132"/>
        <end position="157"/>
    </location>
</feature>
<feature type="transmembrane region" description="Helical" evidence="7">
    <location>
        <begin position="203"/>
        <end position="219"/>
    </location>
</feature>
<evidence type="ECO:0000256" key="7">
    <source>
        <dbReference type="SAM" id="Phobius"/>
    </source>
</evidence>
<sequence length="482" mass="50897">MVNAAPHQPPRHCEEVGRCLPKVSSRKQHDTSGCPPAYAATSRTKTMDEPSRSRRISVNGAIALGVGSMVGAGIFALMGEAAARAGSAVWLSFLVAGIIALLTGHSFAQLGVRYPSRGGVVEYLVKAYGPGLFSGGCSILFYIAQLIGMAMIALAFGKFSAKLLSLGEADLLLWERLLGSALIVTLAALNLVGAKFVSSAQRLVVLANLAVLALFTVALSMRADVARLAVETWPAARPILGSLGLTFFAFTGFAVVSNAAGDMDNPTRDLPRAMYSTIAIVLALYVALALAVTTTVDGQELTSSGATLLVIVARHNFGEIGFHILLLSAILATVTCLNGGFFGATSITYTLAENGQLPSRFGQKIGMSSRGLTISALLALLMVNFLTLTTVASLGSATSLLVYSLVNFGAWRLLKGGGWHRFAILLSIVACVLAISVWCFDTFQTSPGSFSIFLSFLVIAFAAEGLLQRYHGRRILAQEHWD</sequence>
<dbReference type="PANTHER" id="PTHR42770:SF11">
    <property type="entry name" value="INNER MEMBRANE TRANSPORT PROTEIN YBAT"/>
    <property type="match status" value="1"/>
</dbReference>
<evidence type="ECO:0000256" key="6">
    <source>
        <dbReference type="SAM" id="MobiDB-lite"/>
    </source>
</evidence>
<name>A0A369XLS7_9PROT</name>
<protein>
    <submittedName>
        <fullName evidence="8">APC family permease</fullName>
    </submittedName>
</protein>
<comment type="subcellular location">
    <subcellularLocation>
        <location evidence="1">Cell membrane</location>
        <topology evidence="1">Multi-pass membrane protein</topology>
    </subcellularLocation>
</comment>
<comment type="caution">
    <text evidence="8">The sequence shown here is derived from an EMBL/GenBank/DDBJ whole genome shotgun (WGS) entry which is preliminary data.</text>
</comment>
<evidence type="ECO:0000313" key="9">
    <source>
        <dbReference type="Proteomes" id="UP000253831"/>
    </source>
</evidence>
<feature type="transmembrane region" description="Helical" evidence="7">
    <location>
        <begin position="422"/>
        <end position="443"/>
    </location>
</feature>
<dbReference type="InterPro" id="IPR050367">
    <property type="entry name" value="APC_superfamily"/>
</dbReference>
<dbReference type="PANTHER" id="PTHR42770">
    <property type="entry name" value="AMINO ACID TRANSPORTER-RELATED"/>
    <property type="match status" value="1"/>
</dbReference>
<dbReference type="InterPro" id="IPR002293">
    <property type="entry name" value="AA/rel_permease1"/>
</dbReference>
<evidence type="ECO:0000256" key="2">
    <source>
        <dbReference type="ARBA" id="ARBA00022475"/>
    </source>
</evidence>
<feature type="transmembrane region" description="Helical" evidence="7">
    <location>
        <begin position="90"/>
        <end position="112"/>
    </location>
</feature>
<dbReference type="GO" id="GO:0005886">
    <property type="term" value="C:plasma membrane"/>
    <property type="evidence" value="ECO:0007669"/>
    <property type="project" value="UniProtKB-SubCell"/>
</dbReference>
<keyword evidence="4 7" id="KW-1133">Transmembrane helix</keyword>
<dbReference type="AlphaFoldDB" id="A0A369XLS7"/>
<feature type="transmembrane region" description="Helical" evidence="7">
    <location>
        <begin position="365"/>
        <end position="385"/>
    </location>
</feature>
<evidence type="ECO:0000256" key="1">
    <source>
        <dbReference type="ARBA" id="ARBA00004651"/>
    </source>
</evidence>
<dbReference type="EMBL" id="QPGA01000031">
    <property type="protein sequence ID" value="RDE49856.1"/>
    <property type="molecule type" value="Genomic_DNA"/>
</dbReference>
<keyword evidence="3 7" id="KW-0812">Transmembrane</keyword>
<feature type="transmembrane region" description="Helical" evidence="7">
    <location>
        <begin position="273"/>
        <end position="292"/>
    </location>
</feature>
<feature type="transmembrane region" description="Helical" evidence="7">
    <location>
        <begin position="56"/>
        <end position="78"/>
    </location>
</feature>
<feature type="transmembrane region" description="Helical" evidence="7">
    <location>
        <begin position="449"/>
        <end position="467"/>
    </location>
</feature>
<feature type="transmembrane region" description="Helical" evidence="7">
    <location>
        <begin position="320"/>
        <end position="344"/>
    </location>
</feature>
<evidence type="ECO:0000256" key="3">
    <source>
        <dbReference type="ARBA" id="ARBA00022692"/>
    </source>
</evidence>
<evidence type="ECO:0000313" key="8">
    <source>
        <dbReference type="EMBL" id="RDE49856.1"/>
    </source>
</evidence>
<dbReference type="GO" id="GO:0022857">
    <property type="term" value="F:transmembrane transporter activity"/>
    <property type="evidence" value="ECO:0007669"/>
    <property type="project" value="InterPro"/>
</dbReference>
<proteinExistence type="predicted"/>
<feature type="region of interest" description="Disordered" evidence="6">
    <location>
        <begin position="24"/>
        <end position="52"/>
    </location>
</feature>
<organism evidence="8 9">
    <name type="scientific">Candidatus Accumulibacter meliphilus</name>
    <dbReference type="NCBI Taxonomy" id="2211374"/>
    <lineage>
        <taxon>Bacteria</taxon>
        <taxon>Pseudomonadati</taxon>
        <taxon>Pseudomonadota</taxon>
        <taxon>Betaproteobacteria</taxon>
        <taxon>Candidatus Accumulibacter</taxon>
    </lineage>
</organism>
<accession>A0A369XLS7</accession>